<feature type="domain" description="Fibronectin type-III" evidence="1">
    <location>
        <begin position="501"/>
        <end position="582"/>
    </location>
</feature>
<dbReference type="InterPro" id="IPR036116">
    <property type="entry name" value="FN3_sf"/>
</dbReference>
<name>A0A4U7JCQ1_9FIRM</name>
<dbReference type="KEGG" id="rher:EHE19_006715"/>
<dbReference type="Gene3D" id="2.60.40.10">
    <property type="entry name" value="Immunoglobulins"/>
    <property type="match status" value="4"/>
</dbReference>
<evidence type="ECO:0000259" key="1">
    <source>
        <dbReference type="SMART" id="SM00060"/>
    </source>
</evidence>
<accession>A0A4U7JCQ1</accession>
<evidence type="ECO:0000313" key="3">
    <source>
        <dbReference type="Proteomes" id="UP000306409"/>
    </source>
</evidence>
<dbReference type="InterPro" id="IPR001956">
    <property type="entry name" value="CBM3"/>
</dbReference>
<gene>
    <name evidence="2" type="ORF">EHE19_006715</name>
</gene>
<dbReference type="SMART" id="SM00060">
    <property type="entry name" value="FN3"/>
    <property type="match status" value="4"/>
</dbReference>
<dbReference type="GO" id="GO:0005975">
    <property type="term" value="P:carbohydrate metabolic process"/>
    <property type="evidence" value="ECO:0007669"/>
    <property type="project" value="InterPro"/>
</dbReference>
<evidence type="ECO:0000313" key="2">
    <source>
        <dbReference type="EMBL" id="QNU68119.1"/>
    </source>
</evidence>
<dbReference type="AlphaFoldDB" id="A0A4U7JCQ1"/>
<dbReference type="SUPFAM" id="SSF49265">
    <property type="entry name" value="Fibronectin type III"/>
    <property type="match status" value="2"/>
</dbReference>
<dbReference type="OrthoDB" id="1735995at2"/>
<proteinExistence type="predicted"/>
<dbReference type="InterPro" id="IPR013783">
    <property type="entry name" value="Ig-like_fold"/>
</dbReference>
<reference evidence="2 3" key="1">
    <citation type="submission" date="2020-09" db="EMBL/GenBank/DDBJ databases">
        <title>Characterization and genome sequencing of Ruminiclostridium sp. nov. MA18.</title>
        <authorList>
            <person name="Rettenmaier R."/>
            <person name="Kowollik M.-L."/>
            <person name="Liebl W."/>
            <person name="Zverlov V."/>
        </authorList>
    </citation>
    <scope>NUCLEOTIDE SEQUENCE [LARGE SCALE GENOMIC DNA]</scope>
    <source>
        <strain evidence="2 3">MA18</strain>
    </source>
</reference>
<sequence length="907" mass="103883">MLKKVVSIILICLIIISTAVPTYADNNNWVRCYVNDDGKVQIDWSVSQGIKELRITRSGETFKSYTLNVPYSGNLIFTETEEGTFKYEVSIYGYFLWSDILLAKTEQSLYVKGTGKPVIWLDFINTYNFNQDPNFNYSSVPRIYNWVNIKNLGTTDLELSKLLIRYFYTIDGEPSIVEDTFPNNGQQKAEESDGKLNPMEPYYEYPVGRNNIQAKDSIRMNFLKIPFDVTDENNTIVADYICETYFEQTTEKINTAYFLRLQPAFDKKNMTNPEYGSIRHYNLLNDFSFNNNQNIAVYYDGVKIWGIDPTIRAPKNLKGEYINYKVELVWDDCPGATSYIVYRSESRDGEYKRIGVTFDKTNYTDTDVELPNQSVNKKYYYKVVAKYDKLYSDDSNIAEVEVSELKAPTNLTAYVIGKNVKLEWNESLGAAKYNVYRSESENGYYSKIKSDVIETNFIDYNAEPQGLKKTYYYKVKAVIENNGKTIESEFSNFASASIINLPVPSNLTATLVNSKDVKLEWDTTIGAVEYIVYRSDSEYGIYIDIGTVSDGNTFVDNSINLVHNFKNYYYKISAKYNIDGSDIYSDKSKSASVRMPRKKLEPPENFEAENYEGTKALLNWSPSEGARYYIIYRSEYPDRDDKFESITDEPIAAFNDNGEPVTSFLDDTIPPVSDSVGKNFYYRMVAAYDKDDTSDASDTVSVMITMHIGGNNEDWSWECGVINTTSRSADFVLGTYIPVWFKITLNKDSGPLTISLDKDLITHIDVANDNTYRLKTDIVSEKDSKNGIKPKLISSKLKEYSDKSKNRKDINAIDINSYVTISSKNQILIDRNFRKDDEITVQFVIKTSADNQVITDGINRYYGDIYNMKFIIKKDNPDDPNKPIIHEAVNSSGDMLNIKILKPNKLQ</sequence>
<feature type="domain" description="Fibronectin type-III" evidence="1">
    <location>
        <begin position="405"/>
        <end position="485"/>
    </location>
</feature>
<feature type="domain" description="Fibronectin type-III" evidence="1">
    <location>
        <begin position="600"/>
        <end position="694"/>
    </location>
</feature>
<dbReference type="Pfam" id="PF00942">
    <property type="entry name" value="CBM_3"/>
    <property type="match status" value="1"/>
</dbReference>
<dbReference type="Proteomes" id="UP000306409">
    <property type="component" value="Chromosome"/>
</dbReference>
<dbReference type="EMBL" id="CP061336">
    <property type="protein sequence ID" value="QNU68119.1"/>
    <property type="molecule type" value="Genomic_DNA"/>
</dbReference>
<dbReference type="InterPro" id="IPR003961">
    <property type="entry name" value="FN3_dom"/>
</dbReference>
<feature type="domain" description="Fibronectin type-III" evidence="1">
    <location>
        <begin position="311"/>
        <end position="392"/>
    </location>
</feature>
<dbReference type="GO" id="GO:0030248">
    <property type="term" value="F:cellulose binding"/>
    <property type="evidence" value="ECO:0007669"/>
    <property type="project" value="InterPro"/>
</dbReference>
<dbReference type="InterPro" id="IPR036966">
    <property type="entry name" value="CBM3_sf"/>
</dbReference>
<dbReference type="InterPro" id="IPR008965">
    <property type="entry name" value="CBM2/CBM3_carb-bd_dom_sf"/>
</dbReference>
<keyword evidence="3" id="KW-1185">Reference proteome</keyword>
<protein>
    <recommendedName>
        <fullName evidence="1">Fibronectin type-III domain-containing protein</fullName>
    </recommendedName>
</protein>
<dbReference type="SUPFAM" id="SSF49384">
    <property type="entry name" value="Carbohydrate-binding domain"/>
    <property type="match status" value="1"/>
</dbReference>
<dbReference type="RefSeq" id="WP_137698877.1">
    <property type="nucleotide sequence ID" value="NZ_CP061336.1"/>
</dbReference>
<organism evidence="2 3">
    <name type="scientific">Ruminiclostridium herbifermentans</name>
    <dbReference type="NCBI Taxonomy" id="2488810"/>
    <lineage>
        <taxon>Bacteria</taxon>
        <taxon>Bacillati</taxon>
        <taxon>Bacillota</taxon>
        <taxon>Clostridia</taxon>
        <taxon>Eubacteriales</taxon>
        <taxon>Oscillospiraceae</taxon>
        <taxon>Ruminiclostridium</taxon>
    </lineage>
</organism>
<dbReference type="Gene3D" id="2.60.40.710">
    <property type="entry name" value="Endoglucanase-like"/>
    <property type="match status" value="1"/>
</dbReference>